<keyword evidence="1" id="KW-0812">Transmembrane</keyword>
<evidence type="ECO:0000313" key="4">
    <source>
        <dbReference type="EMBL" id="MET7000150.1"/>
    </source>
</evidence>
<dbReference type="Proteomes" id="UP001549749">
    <property type="component" value="Unassembled WGS sequence"/>
</dbReference>
<dbReference type="InterPro" id="IPR032508">
    <property type="entry name" value="FecR_C"/>
</dbReference>
<protein>
    <submittedName>
        <fullName evidence="4">FecR domain-containing protein</fullName>
    </submittedName>
</protein>
<gene>
    <name evidence="4" type="ORF">ABR189_22355</name>
</gene>
<proteinExistence type="predicted"/>
<comment type="caution">
    <text evidence="4">The sequence shown here is derived from an EMBL/GenBank/DDBJ whole genome shotgun (WGS) entry which is preliminary data.</text>
</comment>
<evidence type="ECO:0000259" key="2">
    <source>
        <dbReference type="Pfam" id="PF04773"/>
    </source>
</evidence>
<keyword evidence="1" id="KW-1133">Transmembrane helix</keyword>
<dbReference type="InterPro" id="IPR012373">
    <property type="entry name" value="Ferrdict_sens_TM"/>
</dbReference>
<accession>A0ABV2TBY8</accession>
<evidence type="ECO:0000256" key="1">
    <source>
        <dbReference type="SAM" id="Phobius"/>
    </source>
</evidence>
<feature type="domain" description="FecR protein" evidence="2">
    <location>
        <begin position="141"/>
        <end position="235"/>
    </location>
</feature>
<keyword evidence="1" id="KW-0472">Membrane</keyword>
<dbReference type="PANTHER" id="PTHR30273">
    <property type="entry name" value="PERIPLASMIC SIGNAL SENSOR AND SIGMA FACTOR ACTIVATOR FECR-RELATED"/>
    <property type="match status" value="1"/>
</dbReference>
<keyword evidence="5" id="KW-1185">Reference proteome</keyword>
<dbReference type="Pfam" id="PF16344">
    <property type="entry name" value="FecR_C"/>
    <property type="match status" value="1"/>
</dbReference>
<dbReference type="Gene3D" id="3.55.50.30">
    <property type="match status" value="1"/>
</dbReference>
<dbReference type="Pfam" id="PF04773">
    <property type="entry name" value="FecR"/>
    <property type="match status" value="1"/>
</dbReference>
<evidence type="ECO:0000259" key="3">
    <source>
        <dbReference type="Pfam" id="PF16344"/>
    </source>
</evidence>
<sequence>MDAHHFSIEDFLVNESFANYCLHNRASDRRFWEQWLAAHPEKQEDFDTARDLLLAMSGYLPEEQVSARLEAFKGLLREKKASLQQAAMSATPIPAVPVPAPVRTMRNAYWWTAAAVILGIIAVGYLRFVKPVAPEAGMLVYTSENDKRSNITLADGSTVILYPHSKLTVMPDYNHQSRRVVLEGQGFFTVADVAQRPFSVVAKKYTTTALGTAFMVSAYEMDATVKVSLVSGKVKIEGTQHDSVMQPVILAPGEQFVEHTAKDKDSSATITFDVNSLQSVISGQLIFKDASFTELKTQLEAYYGVTIYTDIPLSSIKPFTGEFNDQPLMHVLEVIGYVNNLKIRQDTNRVYILAR</sequence>
<feature type="transmembrane region" description="Helical" evidence="1">
    <location>
        <begin position="108"/>
        <end position="128"/>
    </location>
</feature>
<evidence type="ECO:0000313" key="5">
    <source>
        <dbReference type="Proteomes" id="UP001549749"/>
    </source>
</evidence>
<dbReference type="RefSeq" id="WP_354662710.1">
    <property type="nucleotide sequence ID" value="NZ_JBEXAC010000002.1"/>
</dbReference>
<feature type="domain" description="Protein FecR C-terminal" evidence="3">
    <location>
        <begin position="285"/>
        <end position="352"/>
    </location>
</feature>
<reference evidence="4 5" key="1">
    <citation type="submission" date="2024-06" db="EMBL/GenBank/DDBJ databases">
        <title>Chitinophaga defluvii sp. nov., isolated from municipal sewage.</title>
        <authorList>
            <person name="Zhang L."/>
        </authorList>
    </citation>
    <scope>NUCLEOTIDE SEQUENCE [LARGE SCALE GENOMIC DNA]</scope>
    <source>
        <strain evidence="4 5">H8</strain>
    </source>
</reference>
<dbReference type="PANTHER" id="PTHR30273:SF2">
    <property type="entry name" value="PROTEIN FECR"/>
    <property type="match status" value="1"/>
</dbReference>
<dbReference type="Gene3D" id="2.60.120.1440">
    <property type="match status" value="1"/>
</dbReference>
<dbReference type="InterPro" id="IPR006860">
    <property type="entry name" value="FecR"/>
</dbReference>
<organism evidence="4 5">
    <name type="scientific">Chitinophaga defluvii</name>
    <dbReference type="NCBI Taxonomy" id="3163343"/>
    <lineage>
        <taxon>Bacteria</taxon>
        <taxon>Pseudomonadati</taxon>
        <taxon>Bacteroidota</taxon>
        <taxon>Chitinophagia</taxon>
        <taxon>Chitinophagales</taxon>
        <taxon>Chitinophagaceae</taxon>
        <taxon>Chitinophaga</taxon>
    </lineage>
</organism>
<dbReference type="EMBL" id="JBEXAC010000002">
    <property type="protein sequence ID" value="MET7000150.1"/>
    <property type="molecule type" value="Genomic_DNA"/>
</dbReference>
<dbReference type="PIRSF" id="PIRSF018266">
    <property type="entry name" value="FecR"/>
    <property type="match status" value="1"/>
</dbReference>
<name>A0ABV2TBY8_9BACT</name>